<dbReference type="InterPro" id="IPR004360">
    <property type="entry name" value="Glyas_Fos-R_dOase_dom"/>
</dbReference>
<reference evidence="2 3" key="1">
    <citation type="submission" date="2018-11" db="EMBL/GenBank/DDBJ databases">
        <title>Tabrizicola sp. isolated from sediment of alpine lake.</title>
        <authorList>
            <person name="Liu Z."/>
        </authorList>
    </citation>
    <scope>NUCLEOTIDE SEQUENCE [LARGE SCALE GENOMIC DNA]</scope>
    <source>
        <strain evidence="2 3">DRYC-M-16</strain>
    </source>
</reference>
<dbReference type="PROSITE" id="PS51819">
    <property type="entry name" value="VOC"/>
    <property type="match status" value="2"/>
</dbReference>
<keyword evidence="3" id="KW-1185">Reference proteome</keyword>
<feature type="domain" description="VOC" evidence="1">
    <location>
        <begin position="132"/>
        <end position="250"/>
    </location>
</feature>
<dbReference type="InterPro" id="IPR029068">
    <property type="entry name" value="Glyas_Bleomycin-R_OHBP_Dase"/>
</dbReference>
<name>A0ABY2KJX3_9RHOB</name>
<dbReference type="CDD" id="cd07247">
    <property type="entry name" value="SgaA_N_like"/>
    <property type="match status" value="2"/>
</dbReference>
<dbReference type="EMBL" id="RPEM01000008">
    <property type="protein sequence ID" value="TGD42720.1"/>
    <property type="molecule type" value="Genomic_DNA"/>
</dbReference>
<dbReference type="RefSeq" id="WP_135432093.1">
    <property type="nucleotide sequence ID" value="NZ_RPEM01000008.1"/>
</dbReference>
<evidence type="ECO:0000313" key="3">
    <source>
        <dbReference type="Proteomes" id="UP000297741"/>
    </source>
</evidence>
<evidence type="ECO:0000313" key="2">
    <source>
        <dbReference type="EMBL" id="TGD42720.1"/>
    </source>
</evidence>
<feature type="domain" description="VOC" evidence="1">
    <location>
        <begin position="6"/>
        <end position="118"/>
    </location>
</feature>
<dbReference type="Proteomes" id="UP000297741">
    <property type="component" value="Unassembled WGS sequence"/>
</dbReference>
<evidence type="ECO:0000259" key="1">
    <source>
        <dbReference type="PROSITE" id="PS51819"/>
    </source>
</evidence>
<dbReference type="InterPro" id="IPR037523">
    <property type="entry name" value="VOC_core"/>
</dbReference>
<dbReference type="PANTHER" id="PTHR33993">
    <property type="entry name" value="GLYOXALASE-RELATED"/>
    <property type="match status" value="1"/>
</dbReference>
<proteinExistence type="predicted"/>
<dbReference type="Pfam" id="PF00903">
    <property type="entry name" value="Glyoxalase"/>
    <property type="match status" value="2"/>
</dbReference>
<dbReference type="Gene3D" id="3.10.180.10">
    <property type="entry name" value="2,3-Dihydroxybiphenyl 1,2-Dioxygenase, domain 1"/>
    <property type="match status" value="2"/>
</dbReference>
<dbReference type="SUPFAM" id="SSF54593">
    <property type="entry name" value="Glyoxalase/Bleomycin resistance protein/Dihydroxybiphenyl dioxygenase"/>
    <property type="match status" value="2"/>
</dbReference>
<gene>
    <name evidence="2" type="ORF">EEB11_13390</name>
</gene>
<organism evidence="2 3">
    <name type="scientific">Pseudotabrizicola sediminis</name>
    <dbReference type="NCBI Taxonomy" id="2486418"/>
    <lineage>
        <taxon>Bacteria</taxon>
        <taxon>Pseudomonadati</taxon>
        <taxon>Pseudomonadota</taxon>
        <taxon>Alphaproteobacteria</taxon>
        <taxon>Rhodobacterales</taxon>
        <taxon>Paracoccaceae</taxon>
        <taxon>Pseudotabrizicola</taxon>
    </lineage>
</organism>
<dbReference type="InterPro" id="IPR052164">
    <property type="entry name" value="Anthracycline_SecMetBiosynth"/>
</dbReference>
<sequence length="251" mass="26188">MTVQGLPFWYELTASEIPASTAFYGPVMDWQFKDSGVPGFAYTVATKGDAMTAGLMGPDTPMPEFWMVYFAVDDCDATAARVTALGGAIHRAPEDVPGTGRFAIVTDPQGAVFGLMQPEDGQPGTAYSLSMQVGHANWHELQTSDPAAALTFYTTLLGWTAGQAMDMGAEGIYQMVCLPHGDIGGLMPLSQPGIPPHWLPIFGTDSIAAAMARIASGGGTTLHGPMEVPGGAFVCYAADPHGATFGLVGPP</sequence>
<comment type="caution">
    <text evidence="2">The sequence shown here is derived from an EMBL/GenBank/DDBJ whole genome shotgun (WGS) entry which is preliminary data.</text>
</comment>
<accession>A0ABY2KJX3</accession>
<dbReference type="PANTHER" id="PTHR33993:SF14">
    <property type="entry name" value="GB|AAF24581.1"/>
    <property type="match status" value="1"/>
</dbReference>
<protein>
    <submittedName>
        <fullName evidence="2">VOC family protein</fullName>
    </submittedName>
</protein>